<feature type="transmembrane region" description="Helical" evidence="6">
    <location>
        <begin position="380"/>
        <end position="398"/>
    </location>
</feature>
<keyword evidence="4 6" id="KW-1133">Transmembrane helix</keyword>
<feature type="transmembrane region" description="Helical" evidence="6">
    <location>
        <begin position="259"/>
        <end position="284"/>
    </location>
</feature>
<protein>
    <submittedName>
        <fullName evidence="8">Type II secretion system F family protein</fullName>
    </submittedName>
</protein>
<dbReference type="PANTHER" id="PTHR35402">
    <property type="entry name" value="INTEGRAL MEMBRANE PROTEIN-RELATED"/>
    <property type="match status" value="1"/>
</dbReference>
<evidence type="ECO:0000256" key="1">
    <source>
        <dbReference type="ARBA" id="ARBA00004651"/>
    </source>
</evidence>
<feature type="transmembrane region" description="Helical" evidence="6">
    <location>
        <begin position="55"/>
        <end position="77"/>
    </location>
</feature>
<feature type="transmembrane region" description="Helical" evidence="6">
    <location>
        <begin position="527"/>
        <end position="552"/>
    </location>
</feature>
<feature type="domain" description="Type II secretion system protein GspF" evidence="7">
    <location>
        <begin position="151"/>
        <end position="278"/>
    </location>
</feature>
<sequence>MTGSAESYHDSLGKVDKGLYALFSRHADEQAHTADRQRYRATGLETSFDLYIARIYGLAWATALLAVVGLFITTLLVPNTVTTRLLEFVRDGVPVVNQLPRPPRFYIAAVLASLTGAATRWLVIRAGRFYLGRVAAARKADIERTLPGAVRYLRVLASGSNDQREMLQRIASQNAYGATADSFQQVLNKAALTGNLNEGLTMVARDTPSRDVLAPFLLKFREHASQSRDSLEGYLEMEGRLLSQRQERAHQRASGYMELLAEVFVVMLVFPALAVLILTVVSVFSPELTASVSTPLGATTYRGLLVYASVAFVLLIGLATALTVASLRPTDQAIPTYQRPATVRKVFSTTHSNPASAAVVLVLPACVAGGFLFALGYSPINVLLLGYAVYGVPVGIVASRRARVDDAKDREIQDFIHAVSGHVSLGMPFPAAVNRVAEDVDFGPLQPDVEALAFNLSLTTAVDETDDVRAAALDRFVGQVGTPLASQTVGLVVGALSAGSNTEKVFETLETEIGRLYHERKELRSRLMVYVAVGWTTALLVVGVVVAVNATVLDGFSQLSSVAGSTSGTSLDPNAIDPPRDRERFYFVTQATVLACGWFAGMASRGKYEALLHSGLLVVITYVVFTGLGVV</sequence>
<dbReference type="GO" id="GO:0005886">
    <property type="term" value="C:plasma membrane"/>
    <property type="evidence" value="ECO:0007669"/>
    <property type="project" value="UniProtKB-SubCell"/>
</dbReference>
<evidence type="ECO:0000256" key="3">
    <source>
        <dbReference type="ARBA" id="ARBA00022692"/>
    </source>
</evidence>
<comment type="subcellular location">
    <subcellularLocation>
        <location evidence="1">Cell membrane</location>
        <topology evidence="1">Multi-pass membrane protein</topology>
    </subcellularLocation>
</comment>
<proteinExistence type="predicted"/>
<dbReference type="AlphaFoldDB" id="A0ABD5X922"/>
<evidence type="ECO:0000313" key="8">
    <source>
        <dbReference type="EMBL" id="MFC7126403.1"/>
    </source>
</evidence>
<accession>A0ABD5X922</accession>
<evidence type="ECO:0000256" key="6">
    <source>
        <dbReference type="SAM" id="Phobius"/>
    </source>
</evidence>
<dbReference type="Pfam" id="PF00482">
    <property type="entry name" value="T2SSF"/>
    <property type="match status" value="1"/>
</dbReference>
<keyword evidence="5 6" id="KW-0472">Membrane</keyword>
<keyword evidence="2" id="KW-1003">Cell membrane</keyword>
<reference evidence="8 9" key="1">
    <citation type="journal article" date="2014" name="Int. J. Syst. Evol. Microbiol.">
        <title>Complete genome sequence of Corynebacterium casei LMG S-19264T (=DSM 44701T), isolated from a smear-ripened cheese.</title>
        <authorList>
            <consortium name="US DOE Joint Genome Institute (JGI-PGF)"/>
            <person name="Walter F."/>
            <person name="Albersmeier A."/>
            <person name="Kalinowski J."/>
            <person name="Ruckert C."/>
        </authorList>
    </citation>
    <scope>NUCLEOTIDE SEQUENCE [LARGE SCALE GENOMIC DNA]</scope>
    <source>
        <strain evidence="8 9">CGMCC 4.7215</strain>
    </source>
</reference>
<keyword evidence="3 6" id="KW-0812">Transmembrane</keyword>
<dbReference type="InterPro" id="IPR056569">
    <property type="entry name" value="ArlJ-like"/>
</dbReference>
<organism evidence="8 9">
    <name type="scientific">Halovenus rubra</name>
    <dbReference type="NCBI Taxonomy" id="869890"/>
    <lineage>
        <taxon>Archaea</taxon>
        <taxon>Methanobacteriati</taxon>
        <taxon>Methanobacteriota</taxon>
        <taxon>Stenosarchaea group</taxon>
        <taxon>Halobacteria</taxon>
        <taxon>Halobacteriales</taxon>
        <taxon>Haloarculaceae</taxon>
        <taxon>Halovenus</taxon>
    </lineage>
</organism>
<feature type="transmembrane region" description="Helical" evidence="6">
    <location>
        <begin position="354"/>
        <end position="374"/>
    </location>
</feature>
<feature type="transmembrane region" description="Helical" evidence="6">
    <location>
        <begin position="610"/>
        <end position="630"/>
    </location>
</feature>
<feature type="transmembrane region" description="Helical" evidence="6">
    <location>
        <begin position="304"/>
        <end position="327"/>
    </location>
</feature>
<dbReference type="Proteomes" id="UP001596414">
    <property type="component" value="Unassembled WGS sequence"/>
</dbReference>
<gene>
    <name evidence="8" type="ORF">ACFQJ7_10210</name>
</gene>
<evidence type="ECO:0000256" key="2">
    <source>
        <dbReference type="ARBA" id="ARBA00022475"/>
    </source>
</evidence>
<dbReference type="InterPro" id="IPR018076">
    <property type="entry name" value="T2SS_GspF_dom"/>
</dbReference>
<name>A0ABD5X922_9EURY</name>
<dbReference type="RefSeq" id="WP_267635957.1">
    <property type="nucleotide sequence ID" value="NZ_JAODIY010000001.1"/>
</dbReference>
<evidence type="ECO:0000256" key="5">
    <source>
        <dbReference type="ARBA" id="ARBA00023136"/>
    </source>
</evidence>
<evidence type="ECO:0000256" key="4">
    <source>
        <dbReference type="ARBA" id="ARBA00022989"/>
    </source>
</evidence>
<evidence type="ECO:0000259" key="7">
    <source>
        <dbReference type="Pfam" id="PF00482"/>
    </source>
</evidence>
<feature type="transmembrane region" description="Helical" evidence="6">
    <location>
        <begin position="585"/>
        <end position="603"/>
    </location>
</feature>
<evidence type="ECO:0000313" key="9">
    <source>
        <dbReference type="Proteomes" id="UP001596414"/>
    </source>
</evidence>
<dbReference type="EMBL" id="JBHSZQ010000020">
    <property type="protein sequence ID" value="MFC7126403.1"/>
    <property type="molecule type" value="Genomic_DNA"/>
</dbReference>
<comment type="caution">
    <text evidence="8">The sequence shown here is derived from an EMBL/GenBank/DDBJ whole genome shotgun (WGS) entry which is preliminary data.</text>
</comment>
<feature type="transmembrane region" description="Helical" evidence="6">
    <location>
        <begin position="105"/>
        <end position="123"/>
    </location>
</feature>